<reference evidence="3" key="2">
    <citation type="submission" date="2015-02" db="EMBL/GenBank/DDBJ databases">
        <title>Complete Genome Sequence of Pelosinus fermentans JBW45.</title>
        <authorList>
            <person name="De Leon K.B."/>
            <person name="Utturkar S.M."/>
            <person name="Camilleri L.B."/>
            <person name="Arkin A.P."/>
            <person name="Fields M.W."/>
            <person name="Brown S.D."/>
            <person name="Wall J.D."/>
        </authorList>
    </citation>
    <scope>NUCLEOTIDE SEQUENCE [LARGE SCALE GENOMIC DNA]</scope>
    <source>
        <strain evidence="3">JBW45</strain>
    </source>
</reference>
<feature type="transmembrane region" description="Helical" evidence="1">
    <location>
        <begin position="6"/>
        <end position="24"/>
    </location>
</feature>
<dbReference type="HOGENOM" id="CLU_3390704_0_0_9"/>
<keyword evidence="1" id="KW-0472">Membrane</keyword>
<reference evidence="2 3" key="1">
    <citation type="journal article" date="2015" name="Genome Announc.">
        <title>Complete Genome Sequence of Pelosinus fermentans JBW45, a Member of a Remarkably Competitive Group of Negativicutes in the Firmicutes Phylum.</title>
        <authorList>
            <person name="De Leon K.B."/>
            <person name="Utturkar S.M."/>
            <person name="Camilleri L.B."/>
            <person name="Elias D.A."/>
            <person name="Arkin A.P."/>
            <person name="Fields M.W."/>
            <person name="Brown S.D."/>
            <person name="Wall J.D."/>
        </authorList>
    </citation>
    <scope>NUCLEOTIDE SEQUENCE [LARGE SCALE GENOMIC DNA]</scope>
    <source>
        <strain evidence="2 3">JBW45</strain>
    </source>
</reference>
<name>I9NQB3_9FIRM</name>
<dbReference type="AlphaFoldDB" id="I9NQB3"/>
<dbReference type="EMBL" id="CP010978">
    <property type="protein sequence ID" value="AJQ28214.1"/>
    <property type="molecule type" value="Genomic_DNA"/>
</dbReference>
<evidence type="ECO:0000313" key="2">
    <source>
        <dbReference type="EMBL" id="AJQ28214.1"/>
    </source>
</evidence>
<accession>I9NQB3</accession>
<sequence length="32" mass="3651">MILGDWLFNIVHIILTAGLVLYLYSLSELSDK</sequence>
<keyword evidence="1" id="KW-1133">Transmembrane helix</keyword>
<organism evidence="2 3">
    <name type="scientific">Pelosinus fermentans JBW45</name>
    <dbReference type="NCBI Taxonomy" id="1192197"/>
    <lineage>
        <taxon>Bacteria</taxon>
        <taxon>Bacillati</taxon>
        <taxon>Bacillota</taxon>
        <taxon>Negativicutes</taxon>
        <taxon>Selenomonadales</taxon>
        <taxon>Sporomusaceae</taxon>
        <taxon>Pelosinus</taxon>
    </lineage>
</organism>
<keyword evidence="1" id="KW-0812">Transmembrane</keyword>
<dbReference type="Proteomes" id="UP000005361">
    <property type="component" value="Chromosome"/>
</dbReference>
<proteinExistence type="predicted"/>
<gene>
    <name evidence="2" type="ORF">JBW_02871</name>
</gene>
<dbReference type="KEGG" id="pft:JBW_02871"/>
<evidence type="ECO:0000256" key="1">
    <source>
        <dbReference type="SAM" id="Phobius"/>
    </source>
</evidence>
<protein>
    <submittedName>
        <fullName evidence="2">Uncharacterized protein</fullName>
    </submittedName>
</protein>
<evidence type="ECO:0000313" key="3">
    <source>
        <dbReference type="Proteomes" id="UP000005361"/>
    </source>
</evidence>
<dbReference type="STRING" id="1192197.JBW_02871"/>